<accession>A0ABV8HG21</accession>
<dbReference type="RefSeq" id="WP_386426724.1">
    <property type="nucleotide sequence ID" value="NZ_JBHSBB010000006.1"/>
</dbReference>
<name>A0ABV8HG21_9ACTN</name>
<feature type="region of interest" description="Disordered" evidence="1">
    <location>
        <begin position="1"/>
        <end position="20"/>
    </location>
</feature>
<sequence>MGEAAGPEVHRQEGGAGQDAHAVRAIGAARGAGVPVSHVALRLRPGDTDAAPHHTLLNDLLARRGEVTTAVESAHTLRTRRADARDGR</sequence>
<protein>
    <submittedName>
        <fullName evidence="2">Uncharacterized protein</fullName>
    </submittedName>
</protein>
<reference evidence="3" key="1">
    <citation type="journal article" date="2019" name="Int. J. Syst. Evol. Microbiol.">
        <title>The Global Catalogue of Microorganisms (GCM) 10K type strain sequencing project: providing services to taxonomists for standard genome sequencing and annotation.</title>
        <authorList>
            <consortium name="The Broad Institute Genomics Platform"/>
            <consortium name="The Broad Institute Genome Sequencing Center for Infectious Disease"/>
            <person name="Wu L."/>
            <person name="Ma J."/>
        </authorList>
    </citation>
    <scope>NUCLEOTIDE SEQUENCE [LARGE SCALE GENOMIC DNA]</scope>
    <source>
        <strain evidence="3">CGMCC 4.7237</strain>
    </source>
</reference>
<organism evidence="2 3">
    <name type="scientific">Streptomyces polygonati</name>
    <dbReference type="NCBI Taxonomy" id="1617087"/>
    <lineage>
        <taxon>Bacteria</taxon>
        <taxon>Bacillati</taxon>
        <taxon>Actinomycetota</taxon>
        <taxon>Actinomycetes</taxon>
        <taxon>Kitasatosporales</taxon>
        <taxon>Streptomycetaceae</taxon>
        <taxon>Streptomyces</taxon>
    </lineage>
</organism>
<dbReference type="Proteomes" id="UP001595765">
    <property type="component" value="Unassembled WGS sequence"/>
</dbReference>
<evidence type="ECO:0000313" key="3">
    <source>
        <dbReference type="Proteomes" id="UP001595765"/>
    </source>
</evidence>
<evidence type="ECO:0000313" key="2">
    <source>
        <dbReference type="EMBL" id="MFC4030968.1"/>
    </source>
</evidence>
<comment type="caution">
    <text evidence="2">The sequence shown here is derived from an EMBL/GenBank/DDBJ whole genome shotgun (WGS) entry which is preliminary data.</text>
</comment>
<dbReference type="EMBL" id="JBHSBB010000006">
    <property type="protein sequence ID" value="MFC4030968.1"/>
    <property type="molecule type" value="Genomic_DNA"/>
</dbReference>
<keyword evidence="3" id="KW-1185">Reference proteome</keyword>
<gene>
    <name evidence="2" type="ORF">ACFO3J_05735</name>
</gene>
<proteinExistence type="predicted"/>
<evidence type="ECO:0000256" key="1">
    <source>
        <dbReference type="SAM" id="MobiDB-lite"/>
    </source>
</evidence>